<dbReference type="RefSeq" id="WP_006696245.1">
    <property type="nucleotide sequence ID" value="NZ_JH376858.1"/>
</dbReference>
<protein>
    <submittedName>
        <fullName evidence="1">Uncharacterized protein</fullName>
    </submittedName>
</protein>
<evidence type="ECO:0000313" key="2">
    <source>
        <dbReference type="Proteomes" id="UP000003175"/>
    </source>
</evidence>
<sequence>MHGNLSSASVVLHVVGETECLLAEDRGKLLLFLDLLFVEDSAERAFSVSRLSAETSCVGFSLMSIVPGAMADVVVLLASSLTDMEMIGNLCTQFYLL</sequence>
<keyword evidence="2" id="KW-1185">Reference proteome</keyword>
<reference evidence="1 2" key="1">
    <citation type="submission" date="2011-08" db="EMBL/GenBank/DDBJ databases">
        <title>The Genome Sequence of Selenomonas noxia F0398.</title>
        <authorList>
            <consortium name="The Broad Institute Genome Sequencing Platform"/>
            <person name="Earl A."/>
            <person name="Ward D."/>
            <person name="Feldgarden M."/>
            <person name="Gevers D."/>
            <person name="Izard J."/>
            <person name="Ganesan A."/>
            <person name="Blanton J.M."/>
            <person name="Baranova O.V."/>
            <person name="Tanner A.C."/>
            <person name="Dewhirst F.E."/>
            <person name="Young S.K."/>
            <person name="Zeng Q."/>
            <person name="Gargeya S."/>
            <person name="Fitzgerald M."/>
            <person name="Haas B."/>
            <person name="Abouelleil A."/>
            <person name="Alvarado L."/>
            <person name="Arachchi H.M."/>
            <person name="Berlin A."/>
            <person name="Brown A."/>
            <person name="Chapman S.B."/>
            <person name="Chen Z."/>
            <person name="Dunbar C."/>
            <person name="Freedman E."/>
            <person name="Gearin G."/>
            <person name="Gellesch M."/>
            <person name="Goldberg J."/>
            <person name="Griggs A."/>
            <person name="Gujja S."/>
            <person name="Heiman D."/>
            <person name="Howarth C."/>
            <person name="Larson L."/>
            <person name="Lui A."/>
            <person name="MacDonald P.J.P."/>
            <person name="Montmayeur A."/>
            <person name="Murphy C."/>
            <person name="Neiman D."/>
            <person name="Pearson M."/>
            <person name="Priest M."/>
            <person name="Roberts A."/>
            <person name="Saif S."/>
            <person name="Shea T."/>
            <person name="Shenoy N."/>
            <person name="Sisk P."/>
            <person name="Stolte C."/>
            <person name="Sykes S."/>
            <person name="Wortman J."/>
            <person name="Nusbaum C."/>
            <person name="Birren B."/>
        </authorList>
    </citation>
    <scope>NUCLEOTIDE SEQUENCE [LARGE SCALE GENOMIC DNA]</scope>
    <source>
        <strain evidence="1 2">F0398</strain>
    </source>
</reference>
<comment type="caution">
    <text evidence="1">The sequence shown here is derived from an EMBL/GenBank/DDBJ whole genome shotgun (WGS) entry which is preliminary data.</text>
</comment>
<dbReference type="EMBL" id="ADGH01000006">
    <property type="protein sequence ID" value="EHG25166.1"/>
    <property type="molecule type" value="Genomic_DNA"/>
</dbReference>
<evidence type="ECO:0000313" key="1">
    <source>
        <dbReference type="EMBL" id="EHG25166.1"/>
    </source>
</evidence>
<dbReference type="Proteomes" id="UP000003175">
    <property type="component" value="Unassembled WGS sequence"/>
</dbReference>
<organism evidence="1 2">
    <name type="scientific">Selenomonas noxia F0398</name>
    <dbReference type="NCBI Taxonomy" id="702437"/>
    <lineage>
        <taxon>Bacteria</taxon>
        <taxon>Bacillati</taxon>
        <taxon>Bacillota</taxon>
        <taxon>Negativicutes</taxon>
        <taxon>Selenomonadales</taxon>
        <taxon>Selenomonadaceae</taxon>
        <taxon>Selenomonas</taxon>
    </lineage>
</organism>
<proteinExistence type="predicted"/>
<name>A0ABP2MQU8_9FIRM</name>
<dbReference type="GeneID" id="84788214"/>
<accession>A0ABP2MQU8</accession>
<gene>
    <name evidence="1" type="ORF">HMPREF9432_00914</name>
</gene>